<feature type="active site" description="Schiff-base intermediate with substrate; via pyruvic acid; for decarboxylase activity" evidence="12">
    <location>
        <position position="246"/>
    </location>
</feature>
<dbReference type="AlphaFoldDB" id="A0A7W1WN20"/>
<feature type="modified residue" description="Pyruvic acid (Ser); by autocatalysis" evidence="12">
    <location>
        <position position="246"/>
    </location>
</feature>
<dbReference type="HAMAP" id="MF_00662">
    <property type="entry name" value="PS_decarb_PSD_B_type1"/>
    <property type="match status" value="1"/>
</dbReference>
<reference evidence="13 14" key="1">
    <citation type="submission" date="2020-07" db="EMBL/GenBank/DDBJ databases">
        <authorList>
            <person name="Feng H."/>
        </authorList>
    </citation>
    <scope>NUCLEOTIDE SEQUENCE [LARGE SCALE GENOMIC DNA]</scope>
    <source>
        <strain evidence="14">s-10</strain>
    </source>
</reference>
<evidence type="ECO:0000313" key="13">
    <source>
        <dbReference type="EMBL" id="MBA4492942.1"/>
    </source>
</evidence>
<feature type="chain" id="PRO_5031649693" description="Phosphatidylserine decarboxylase alpha chain" evidence="12">
    <location>
        <begin position="246"/>
        <end position="281"/>
    </location>
</feature>
<comment type="PTM">
    <text evidence="12">Is synthesized initially as an inactive proenzyme. Formation of the active enzyme involves a self-maturation process in which the active site pyruvoyl group is generated from an internal serine residue via an autocatalytic post-translational modification. Two non-identical subunits are generated from the proenzyme in this reaction, and the pyruvate is formed at the N-terminus of the alpha chain, which is derived from the carboxyl end of the proenzyme. The autoendoproteolytic cleavage occurs by a canonical serine protease mechanism, in which the side chain hydroxyl group of the serine supplies its oxygen atom to form the C-terminus of the beta chain, while the remainder of the serine residue undergoes an oxidative deamination to produce ammonia and the pyruvoyl prosthetic group on the alpha chain. During this reaction, the Ser that is part of the protease active site of the proenzyme becomes the pyruvoyl prosthetic group, which constitutes an essential element of the active site of the mature decarboxylase.</text>
</comment>
<accession>A0A7W1WN20</accession>
<dbReference type="NCBIfam" id="TIGR00163">
    <property type="entry name" value="PS_decarb"/>
    <property type="match status" value="1"/>
</dbReference>
<evidence type="ECO:0000256" key="2">
    <source>
        <dbReference type="ARBA" id="ARBA00022475"/>
    </source>
</evidence>
<dbReference type="RefSeq" id="WP_181750165.1">
    <property type="nucleotide sequence ID" value="NZ_JACEIQ010000001.1"/>
</dbReference>
<evidence type="ECO:0000256" key="10">
    <source>
        <dbReference type="ARBA" id="ARBA00023264"/>
    </source>
</evidence>
<keyword evidence="2 12" id="KW-1003">Cell membrane</keyword>
<evidence type="ECO:0000256" key="7">
    <source>
        <dbReference type="ARBA" id="ARBA00023145"/>
    </source>
</evidence>
<gene>
    <name evidence="12 13" type="primary">psd</name>
    <name evidence="13" type="ORF">H1191_01260</name>
</gene>
<comment type="function">
    <text evidence="12">Catalyzes the formation of phosphatidylethanolamine (PtdEtn) from phosphatidylserine (PtdSer).</text>
</comment>
<dbReference type="Proteomes" id="UP000535491">
    <property type="component" value="Unassembled WGS sequence"/>
</dbReference>
<keyword evidence="9 12" id="KW-0456">Lyase</keyword>
<evidence type="ECO:0000313" key="14">
    <source>
        <dbReference type="Proteomes" id="UP000535491"/>
    </source>
</evidence>
<keyword evidence="10 12" id="KW-1208">Phospholipid metabolism</keyword>
<dbReference type="UniPathway" id="UPA00558">
    <property type="reaction ID" value="UER00616"/>
</dbReference>
<comment type="subunit">
    <text evidence="12">Heterodimer of a large membrane-associated beta subunit and a small pyruvoyl-containing alpha subunit.</text>
</comment>
<keyword evidence="8 12" id="KW-0594">Phospholipid biosynthesis</keyword>
<comment type="cofactor">
    <cofactor evidence="12">
        <name>pyruvate</name>
        <dbReference type="ChEBI" id="CHEBI:15361"/>
    </cofactor>
    <text evidence="12">Binds 1 pyruvoyl group covalently per subunit.</text>
</comment>
<evidence type="ECO:0000256" key="5">
    <source>
        <dbReference type="ARBA" id="ARBA00023098"/>
    </source>
</evidence>
<feature type="active site" description="Charge relay system; for autoendoproteolytic cleavage activity" evidence="12">
    <location>
        <position position="246"/>
    </location>
</feature>
<keyword evidence="7 12" id="KW-0865">Zymogen</keyword>
<dbReference type="PANTHER" id="PTHR10067">
    <property type="entry name" value="PHOSPHATIDYLSERINE DECARBOXYLASE"/>
    <property type="match status" value="1"/>
</dbReference>
<name>A0A7W1WN20_9BACL</name>
<comment type="subcellular location">
    <subcellularLocation>
        <location evidence="12">Cell membrane</location>
        <topology evidence="12">Peripheral membrane protein</topology>
    </subcellularLocation>
</comment>
<dbReference type="InterPro" id="IPR033178">
    <property type="entry name" value="PSD_type1_pro"/>
</dbReference>
<comment type="similarity">
    <text evidence="12">Belongs to the phosphatidylserine decarboxylase family. PSD-B subfamily. Prokaryotic type I sub-subfamily.</text>
</comment>
<organism evidence="13 14">
    <name type="scientific">Paenactinomyces guangxiensis</name>
    <dbReference type="NCBI Taxonomy" id="1490290"/>
    <lineage>
        <taxon>Bacteria</taxon>
        <taxon>Bacillati</taxon>
        <taxon>Bacillota</taxon>
        <taxon>Bacilli</taxon>
        <taxon>Bacillales</taxon>
        <taxon>Thermoactinomycetaceae</taxon>
        <taxon>Paenactinomyces</taxon>
    </lineage>
</organism>
<protein>
    <recommendedName>
        <fullName evidence="12">Phosphatidylserine decarboxylase proenzyme</fullName>
        <ecNumber evidence="12">4.1.1.65</ecNumber>
    </recommendedName>
    <component>
        <recommendedName>
            <fullName evidence="12">Phosphatidylserine decarboxylase alpha chain</fullName>
        </recommendedName>
    </component>
    <component>
        <recommendedName>
            <fullName evidence="12">Phosphatidylserine decarboxylase beta chain</fullName>
        </recommendedName>
    </component>
</protein>
<keyword evidence="6 12" id="KW-0472">Membrane</keyword>
<keyword evidence="5 12" id="KW-0443">Lipid metabolism</keyword>
<evidence type="ECO:0000256" key="9">
    <source>
        <dbReference type="ARBA" id="ARBA00023239"/>
    </source>
</evidence>
<keyword evidence="11 12" id="KW-0670">Pyruvate</keyword>
<keyword evidence="3 12" id="KW-0444">Lipid biosynthesis</keyword>
<evidence type="ECO:0000256" key="11">
    <source>
        <dbReference type="ARBA" id="ARBA00023317"/>
    </source>
</evidence>
<evidence type="ECO:0000256" key="4">
    <source>
        <dbReference type="ARBA" id="ARBA00022793"/>
    </source>
</evidence>
<evidence type="ECO:0000256" key="8">
    <source>
        <dbReference type="ARBA" id="ARBA00023209"/>
    </source>
</evidence>
<dbReference type="Pfam" id="PF02666">
    <property type="entry name" value="PS_Dcarbxylase"/>
    <property type="match status" value="1"/>
</dbReference>
<evidence type="ECO:0000256" key="1">
    <source>
        <dbReference type="ARBA" id="ARBA00005189"/>
    </source>
</evidence>
<dbReference type="GO" id="GO:0005886">
    <property type="term" value="C:plasma membrane"/>
    <property type="evidence" value="ECO:0007669"/>
    <property type="project" value="UniProtKB-SubCell"/>
</dbReference>
<dbReference type="EC" id="4.1.1.65" evidence="12"/>
<sequence>MKITLSRLFWRWLPKKKISRWAGNFAKHPASRRLIPWYIKRFNIDLTPVKRPVHDFENLMEFFIRELNPDARPIDPDPRIVVSPVDGTISQSGKILEGTLIQAKGVTYSLEHLLGKQDQIHRFTGGQYITIYLSPRDYHRIHMPVSGTIREVTYIPGELYPVNETGVHLIPGLFAENERVISYISTDFGVVALIKIGATNVGSIKLVFDEEVKTNPHREKPQEHKRYEKSVSLEKGDELGRFEFGSTVILLFEPDQIDWTIDVKPGTKVQMGQSLARILKT</sequence>
<dbReference type="EMBL" id="JACEIQ010000001">
    <property type="protein sequence ID" value="MBA4492942.1"/>
    <property type="molecule type" value="Genomic_DNA"/>
</dbReference>
<evidence type="ECO:0000256" key="6">
    <source>
        <dbReference type="ARBA" id="ARBA00023136"/>
    </source>
</evidence>
<comment type="caution">
    <text evidence="13">The sequence shown here is derived from an EMBL/GenBank/DDBJ whole genome shotgun (WGS) entry which is preliminary data.</text>
</comment>
<dbReference type="GO" id="GO:0006646">
    <property type="term" value="P:phosphatidylethanolamine biosynthetic process"/>
    <property type="evidence" value="ECO:0007669"/>
    <property type="project" value="UniProtKB-UniRule"/>
</dbReference>
<keyword evidence="14" id="KW-1185">Reference proteome</keyword>
<feature type="active site" description="Charge relay system; for autoendoproteolytic cleavage activity" evidence="12">
    <location>
        <position position="86"/>
    </location>
</feature>
<evidence type="ECO:0000256" key="12">
    <source>
        <dbReference type="HAMAP-Rule" id="MF_00662"/>
    </source>
</evidence>
<feature type="site" description="Cleavage (non-hydrolytic); by autocatalysis" evidence="12">
    <location>
        <begin position="245"/>
        <end position="246"/>
    </location>
</feature>
<dbReference type="InterPro" id="IPR003817">
    <property type="entry name" value="PS_Dcarbxylase"/>
</dbReference>
<comment type="pathway">
    <text evidence="12">Phospholipid metabolism; phosphatidylethanolamine biosynthesis; phosphatidylethanolamine from CDP-diacylglycerol: step 2/2.</text>
</comment>
<comment type="pathway">
    <text evidence="1">Lipid metabolism.</text>
</comment>
<evidence type="ECO:0000256" key="3">
    <source>
        <dbReference type="ARBA" id="ARBA00022516"/>
    </source>
</evidence>
<dbReference type="InterPro" id="IPR033177">
    <property type="entry name" value="PSD-B"/>
</dbReference>
<feature type="active site" description="Charge relay system; for autoendoproteolytic cleavage activity" evidence="12">
    <location>
        <position position="142"/>
    </location>
</feature>
<feature type="chain" id="PRO_5031649694" description="Phosphatidylserine decarboxylase beta chain" evidence="12">
    <location>
        <begin position="1"/>
        <end position="245"/>
    </location>
</feature>
<dbReference type="PANTHER" id="PTHR10067:SF6">
    <property type="entry name" value="PHOSPHATIDYLSERINE DECARBOXYLASE PROENZYME, MITOCHONDRIAL"/>
    <property type="match status" value="1"/>
</dbReference>
<proteinExistence type="inferred from homology"/>
<keyword evidence="4 12" id="KW-0210">Decarboxylase</keyword>
<dbReference type="GO" id="GO:0004609">
    <property type="term" value="F:phosphatidylserine decarboxylase activity"/>
    <property type="evidence" value="ECO:0007669"/>
    <property type="project" value="UniProtKB-UniRule"/>
</dbReference>
<comment type="catalytic activity">
    <reaction evidence="12">
        <text>a 1,2-diacyl-sn-glycero-3-phospho-L-serine + H(+) = a 1,2-diacyl-sn-glycero-3-phosphoethanolamine + CO2</text>
        <dbReference type="Rhea" id="RHEA:20828"/>
        <dbReference type="ChEBI" id="CHEBI:15378"/>
        <dbReference type="ChEBI" id="CHEBI:16526"/>
        <dbReference type="ChEBI" id="CHEBI:57262"/>
        <dbReference type="ChEBI" id="CHEBI:64612"/>
        <dbReference type="EC" id="4.1.1.65"/>
    </reaction>
</comment>